<gene>
    <name evidence="3" type="ORF">HME9304_03027</name>
</gene>
<reference evidence="3 4" key="1">
    <citation type="submission" date="2018-06" db="EMBL/GenBank/DDBJ databases">
        <title>Spongiibacterium sp. HME9304 Genome sequencing and assembly.</title>
        <authorList>
            <person name="Kang H."/>
            <person name="Kim H."/>
            <person name="Joh K."/>
        </authorList>
    </citation>
    <scope>NUCLEOTIDE SEQUENCE [LARGE SCALE GENOMIC DNA]</scope>
    <source>
        <strain evidence="3 4">HME9304</strain>
    </source>
</reference>
<dbReference type="RefSeq" id="WP_239023313.1">
    <property type="nucleotide sequence ID" value="NZ_CP030104.1"/>
</dbReference>
<dbReference type="Gene3D" id="2.60.40.1190">
    <property type="match status" value="1"/>
</dbReference>
<dbReference type="SUPFAM" id="SSF49344">
    <property type="entry name" value="CBD9-like"/>
    <property type="match status" value="1"/>
</dbReference>
<dbReference type="InterPro" id="IPR045670">
    <property type="entry name" value="DUF5916"/>
</dbReference>
<dbReference type="CDD" id="cd09618">
    <property type="entry name" value="CBM9_like_2"/>
    <property type="match status" value="1"/>
</dbReference>
<protein>
    <submittedName>
        <fullName evidence="3">Uncharacterized protein</fullName>
    </submittedName>
</protein>
<dbReference type="SUPFAM" id="SSF56935">
    <property type="entry name" value="Porins"/>
    <property type="match status" value="1"/>
</dbReference>
<dbReference type="InterPro" id="IPR010502">
    <property type="entry name" value="Carb-bd_dom_fam9"/>
</dbReference>
<dbReference type="GO" id="GO:0030246">
    <property type="term" value="F:carbohydrate binding"/>
    <property type="evidence" value="ECO:0007669"/>
    <property type="project" value="InterPro"/>
</dbReference>
<name>A0A2Z4LVN6_9FLAO</name>
<dbReference type="Pfam" id="PF19313">
    <property type="entry name" value="DUF5916"/>
    <property type="match status" value="1"/>
</dbReference>
<sequence>MNRYNQSENMITSKYYRLFLLFLFLPALCGGATLLAQEKETDNFPPPEIPRTISATKTIGKLMIDGRLEEADWERAEPITNFFRVEPVQGGPIKNLTTVRVLYDEKNLYVGVFAADSLGKKGVRMQDLRRDFDNGENDVFGIQIDAQNTKQYAVSFQTTPHGNQLDLQSFNDNNTDEDWNALWRVRTQRTDKGYYAEFAIPFKSIRYDKPIEGKAVEWGITFYRLARKDFEKTVFPAIPQSFSENRMVYAAKLIGLEVPPPSANIRVEPYALYQYDENKTGEVLTEKLNEPKIGGDVKWAINPNAVLDLTINTDFAQADVDRAVNNLERFNIFFPERRQFFLENSGIWAGGGNFQVRPFFSRTIGLENTFNAAPAPLDAGARYTDRNENRTIAALAVRQRETDNSTGSTFGVARYTQNYGKENNIGAMITYRLDDSFDNLGINSRNNTTISIDGLIRPKSEITLSYLVSTSLDSETGDTGFSGRLFAGKRTNNYYMGYLNAFVSEDYAPDMGFVFQKDVMYHSPGGYAILRPKWLPFVRRWDPGAFFNYYHDFEDFGNFQQSSLYIFPIFTWFKDNSFVEASFTPTWQNINFDFAPLGLQIAQGDYSYTRYVLKYNTDQSKKFSGSIGYDFGDFYNGTRNTLEGGLRYAPLPHIALTADYEYNNINNVGVASNDLDTRLYTGGLRVALNPRVQLSTFYQYNSFDEQGRWNVRFSWEYMPLSFIYLVFNDTQTDLFDPIQQSTQFISKITFLKQF</sequence>
<keyword evidence="4" id="KW-1185">Reference proteome</keyword>
<evidence type="ECO:0000259" key="2">
    <source>
        <dbReference type="Pfam" id="PF19313"/>
    </source>
</evidence>
<dbReference type="AlphaFoldDB" id="A0A2Z4LVN6"/>
<dbReference type="EMBL" id="CP030104">
    <property type="protein sequence ID" value="AWX45995.1"/>
    <property type="molecule type" value="Genomic_DNA"/>
</dbReference>
<feature type="domain" description="DUF5916" evidence="2">
    <location>
        <begin position="267"/>
        <end position="373"/>
    </location>
</feature>
<dbReference type="Proteomes" id="UP000248536">
    <property type="component" value="Chromosome"/>
</dbReference>
<dbReference type="GO" id="GO:0016052">
    <property type="term" value="P:carbohydrate catabolic process"/>
    <property type="evidence" value="ECO:0007669"/>
    <property type="project" value="InterPro"/>
</dbReference>
<proteinExistence type="predicted"/>
<dbReference type="GO" id="GO:0004553">
    <property type="term" value="F:hydrolase activity, hydrolyzing O-glycosyl compounds"/>
    <property type="evidence" value="ECO:0007669"/>
    <property type="project" value="InterPro"/>
</dbReference>
<feature type="domain" description="Carbohydrate-binding" evidence="1">
    <location>
        <begin position="64"/>
        <end position="215"/>
    </location>
</feature>
<evidence type="ECO:0000259" key="1">
    <source>
        <dbReference type="Pfam" id="PF06452"/>
    </source>
</evidence>
<evidence type="ECO:0000313" key="4">
    <source>
        <dbReference type="Proteomes" id="UP000248536"/>
    </source>
</evidence>
<dbReference type="Pfam" id="PF06452">
    <property type="entry name" value="CBM9_1"/>
    <property type="match status" value="1"/>
</dbReference>
<evidence type="ECO:0000313" key="3">
    <source>
        <dbReference type="EMBL" id="AWX45995.1"/>
    </source>
</evidence>
<dbReference type="KEGG" id="spon:HME9304_03027"/>
<accession>A0A2Z4LVN6</accession>
<organism evidence="3 4">
    <name type="scientific">Flagellimonas maritima</name>
    <dbReference type="NCBI Taxonomy" id="1383885"/>
    <lineage>
        <taxon>Bacteria</taxon>
        <taxon>Pseudomonadati</taxon>
        <taxon>Bacteroidota</taxon>
        <taxon>Flavobacteriia</taxon>
        <taxon>Flavobacteriales</taxon>
        <taxon>Flavobacteriaceae</taxon>
        <taxon>Flagellimonas</taxon>
    </lineage>
</organism>